<dbReference type="InterPro" id="IPR000626">
    <property type="entry name" value="Ubiquitin-like_dom"/>
</dbReference>
<comment type="subcellular location">
    <subcellularLocation>
        <location evidence="1">Membrane</location>
    </subcellularLocation>
</comment>
<keyword evidence="4 7" id="KW-0472">Membrane</keyword>
<evidence type="ECO:0000259" key="8">
    <source>
        <dbReference type="PROSITE" id="PS50053"/>
    </source>
</evidence>
<evidence type="ECO:0000256" key="4">
    <source>
        <dbReference type="ARBA" id="ARBA00023136"/>
    </source>
</evidence>
<feature type="transmembrane region" description="Helical" evidence="7">
    <location>
        <begin position="281"/>
        <end position="299"/>
    </location>
</feature>
<evidence type="ECO:0000313" key="11">
    <source>
        <dbReference type="RefSeq" id="XP_046590711.1"/>
    </source>
</evidence>
<feature type="region of interest" description="Disordered" evidence="6">
    <location>
        <begin position="331"/>
        <end position="355"/>
    </location>
</feature>
<evidence type="ECO:0000256" key="3">
    <source>
        <dbReference type="ARBA" id="ARBA00022989"/>
    </source>
</evidence>
<sequence length="382" mass="42498">MEGVVRLIVKAPNQQTEDQIIRCELGWTIGRLKDHLAQVYPSKPKSSEQKLIYSGQLLSDSAFLRDVLHHYGGGDQLDQSYTVHLVCAPTMPFYTDKARTNSSTSGPEGNMGVLQPDAILNPVQSERLQSQSLESDEVNNPASSSAQLYSTERYYNQLNSQQIAWMQQAYTHYLTQYMQMMAAQGIQLQSSIPYIQPVNTNTNEAVNNNNRDDHQRVAAHGAGAPIDPAEANNANNNAAAADERGDGGIVLNRDWLDFFYMLSRVIVLFSIVYFYSSPLRFLIVTFLGFAVYLYQGGFFRVQPMLLVDNNNGRVDNNNQILQNEAVGAQALPAQQPPPAPQTDTHVNPNEENEGQRPGALAFAWTFFSSFFASLIPDQPNVV</sequence>
<dbReference type="SMART" id="SM00213">
    <property type="entry name" value="UBQ"/>
    <property type="match status" value="1"/>
</dbReference>
<keyword evidence="2 7" id="KW-0812">Transmembrane</keyword>
<evidence type="ECO:0000256" key="7">
    <source>
        <dbReference type="SAM" id="Phobius"/>
    </source>
</evidence>
<dbReference type="RefSeq" id="XP_046590703.1">
    <property type="nucleotide sequence ID" value="XM_046734747.1"/>
</dbReference>
<evidence type="ECO:0000256" key="5">
    <source>
        <dbReference type="ARBA" id="ARBA00023230"/>
    </source>
</evidence>
<feature type="domain" description="Ubiquitin-like" evidence="8">
    <location>
        <begin position="5"/>
        <end position="66"/>
    </location>
</feature>
<evidence type="ECO:0000256" key="1">
    <source>
        <dbReference type="ARBA" id="ARBA00004370"/>
    </source>
</evidence>
<gene>
    <name evidence="10 11" type="primary">LOC107224847</name>
</gene>
<dbReference type="InterPro" id="IPR029071">
    <property type="entry name" value="Ubiquitin-like_domsf"/>
</dbReference>
<dbReference type="GeneID" id="107224847"/>
<evidence type="ECO:0000313" key="10">
    <source>
        <dbReference type="RefSeq" id="XP_046590703.1"/>
    </source>
</evidence>
<organism evidence="9 11">
    <name type="scientific">Neodiprion lecontei</name>
    <name type="common">Redheaded pine sawfly</name>
    <dbReference type="NCBI Taxonomy" id="441921"/>
    <lineage>
        <taxon>Eukaryota</taxon>
        <taxon>Metazoa</taxon>
        <taxon>Ecdysozoa</taxon>
        <taxon>Arthropoda</taxon>
        <taxon>Hexapoda</taxon>
        <taxon>Insecta</taxon>
        <taxon>Pterygota</taxon>
        <taxon>Neoptera</taxon>
        <taxon>Endopterygota</taxon>
        <taxon>Hymenoptera</taxon>
        <taxon>Tenthredinoidea</taxon>
        <taxon>Diprionidae</taxon>
        <taxon>Diprioninae</taxon>
        <taxon>Neodiprion</taxon>
    </lineage>
</organism>
<protein>
    <submittedName>
        <fullName evidence="10 11">Homocysteine-responsive endoplasmic reticulum-resident ubiquitin-like domain member 2 protein</fullName>
    </submittedName>
</protein>
<keyword evidence="5" id="KW-0834">Unfolded protein response</keyword>
<dbReference type="Gene3D" id="3.10.20.90">
    <property type="entry name" value="Phosphatidylinositol 3-kinase Catalytic Subunit, Chain A, domain 1"/>
    <property type="match status" value="1"/>
</dbReference>
<dbReference type="PROSITE" id="PS50053">
    <property type="entry name" value="UBIQUITIN_2"/>
    <property type="match status" value="1"/>
</dbReference>
<accession>A0ABM3FRS9</accession>
<evidence type="ECO:0000256" key="6">
    <source>
        <dbReference type="SAM" id="MobiDB-lite"/>
    </source>
</evidence>
<dbReference type="PANTHER" id="PTHR12943:SF27">
    <property type="entry name" value="HOMOCYSTEINE-INDUCED ENDOPLASMIC RETICULUM PROTEIN, ISOFORM A"/>
    <property type="match status" value="1"/>
</dbReference>
<dbReference type="RefSeq" id="XP_046590711.1">
    <property type="nucleotide sequence ID" value="XM_046734755.1"/>
</dbReference>
<name>A0ABM3FRS9_NEOLC</name>
<dbReference type="Proteomes" id="UP000829291">
    <property type="component" value="Chromosome 1"/>
</dbReference>
<dbReference type="InterPro" id="IPR039751">
    <property type="entry name" value="HERPUD1/2"/>
</dbReference>
<evidence type="ECO:0000256" key="2">
    <source>
        <dbReference type="ARBA" id="ARBA00022692"/>
    </source>
</evidence>
<reference evidence="10 11" key="1">
    <citation type="submission" date="2025-05" db="UniProtKB">
        <authorList>
            <consortium name="RefSeq"/>
        </authorList>
    </citation>
    <scope>IDENTIFICATION</scope>
    <source>
        <tissue evidence="10 11">Thorax and Abdomen</tissue>
    </source>
</reference>
<dbReference type="PANTHER" id="PTHR12943">
    <property type="entry name" value="HOMOCYSTEINE-RESPONSIVE ENDOPLASMIC RETICULUM-RESIDENT UNIQUITIN-LIKE DOMAIN HERPUD PROTEIN FAMILY MEMBER"/>
    <property type="match status" value="1"/>
</dbReference>
<dbReference type="SUPFAM" id="SSF54236">
    <property type="entry name" value="Ubiquitin-like"/>
    <property type="match status" value="1"/>
</dbReference>
<evidence type="ECO:0000313" key="9">
    <source>
        <dbReference type="Proteomes" id="UP000829291"/>
    </source>
</evidence>
<keyword evidence="3 7" id="KW-1133">Transmembrane helix</keyword>
<proteinExistence type="predicted"/>
<dbReference type="CDD" id="cd01790">
    <property type="entry name" value="Ubl_HERP"/>
    <property type="match status" value="1"/>
</dbReference>
<keyword evidence="9" id="KW-1185">Reference proteome</keyword>